<protein>
    <submittedName>
        <fullName evidence="3">Amidase</fullName>
    </submittedName>
</protein>
<evidence type="ECO:0000259" key="2">
    <source>
        <dbReference type="Pfam" id="PF08239"/>
    </source>
</evidence>
<dbReference type="InterPro" id="IPR036505">
    <property type="entry name" value="Amidase/PGRP_sf"/>
</dbReference>
<dbReference type="GO" id="GO:0008745">
    <property type="term" value="F:N-acetylmuramoyl-L-alanine amidase activity"/>
    <property type="evidence" value="ECO:0007669"/>
    <property type="project" value="InterPro"/>
</dbReference>
<organism evidence="3 4">
    <name type="scientific">Pedobacter psychroterrae</name>
    <dbReference type="NCBI Taxonomy" id="2530453"/>
    <lineage>
        <taxon>Bacteria</taxon>
        <taxon>Pseudomonadati</taxon>
        <taxon>Bacteroidota</taxon>
        <taxon>Sphingobacteriia</taxon>
        <taxon>Sphingobacteriales</taxon>
        <taxon>Sphingobacteriaceae</taxon>
        <taxon>Pedobacter</taxon>
    </lineage>
</organism>
<sequence>MTTKLGFTKMTIQEFATWIKSIHVARTINTIQQHHTYIPSYTDFRGTNHFEMQQSMKNHHINSNGWSDIGQQFSTFPDGSILTGRSLEKTPACIYGQNANAICIEHVGNFDLSGDTMTPAHRDTIIQMTAILCTRFNLAVDTNRIVYHHWFNLETGARNNGTGKNKTCPGTNFFGGNKVAHCEANFLPLVAQQISGQPVVPPTIVTNPIKYACVNTASLNVRIAANASSAKADRDPVTLGALLRVFAEQNGWYKISSSKDYWVSATYTYEVKRAIVDANSLNIRTGPAATFAKVGSYTKGQELFIEKEQNNWCKINMEAKWVSKDYLVF</sequence>
<dbReference type="Proteomes" id="UP000293347">
    <property type="component" value="Unassembled WGS sequence"/>
</dbReference>
<evidence type="ECO:0000313" key="4">
    <source>
        <dbReference type="Proteomes" id="UP000293347"/>
    </source>
</evidence>
<feature type="domain" description="N-acetylmuramoyl-L-alanine amidase" evidence="1">
    <location>
        <begin position="26"/>
        <end position="170"/>
    </location>
</feature>
<reference evidence="3 4" key="1">
    <citation type="submission" date="2019-02" db="EMBL/GenBank/DDBJ databases">
        <title>Pedobacter sp. RP-1-14 sp. nov., isolated from Arctic soil.</title>
        <authorList>
            <person name="Dahal R.H."/>
        </authorList>
    </citation>
    <scope>NUCLEOTIDE SEQUENCE [LARGE SCALE GENOMIC DNA]</scope>
    <source>
        <strain evidence="3 4">RP-1-14</strain>
    </source>
</reference>
<dbReference type="InterPro" id="IPR052354">
    <property type="entry name" value="Cell_Wall_Dynamics_Protein"/>
</dbReference>
<dbReference type="Pfam" id="PF08239">
    <property type="entry name" value="SH3_3"/>
    <property type="match status" value="1"/>
</dbReference>
<keyword evidence="4" id="KW-1185">Reference proteome</keyword>
<dbReference type="Pfam" id="PF01510">
    <property type="entry name" value="Amidase_2"/>
    <property type="match status" value="1"/>
</dbReference>
<proteinExistence type="predicted"/>
<dbReference type="PANTHER" id="PTHR34408">
    <property type="entry name" value="FAMILY PROTEIN, PUTATIVE-RELATED"/>
    <property type="match status" value="1"/>
</dbReference>
<dbReference type="OrthoDB" id="2812205at2"/>
<dbReference type="AlphaFoldDB" id="A0A4R0NHU3"/>
<dbReference type="SUPFAM" id="SSF55846">
    <property type="entry name" value="N-acetylmuramoyl-L-alanine amidase-like"/>
    <property type="match status" value="1"/>
</dbReference>
<accession>A0A4R0NHU3</accession>
<evidence type="ECO:0000313" key="3">
    <source>
        <dbReference type="EMBL" id="TCD00046.1"/>
    </source>
</evidence>
<dbReference type="InterPro" id="IPR002502">
    <property type="entry name" value="Amidase_domain"/>
</dbReference>
<gene>
    <name evidence="3" type="ORF">EZ437_15105</name>
</gene>
<feature type="domain" description="SH3b" evidence="2">
    <location>
        <begin position="280"/>
        <end position="327"/>
    </location>
</feature>
<dbReference type="EMBL" id="SJSL01000004">
    <property type="protein sequence ID" value="TCD00046.1"/>
    <property type="molecule type" value="Genomic_DNA"/>
</dbReference>
<dbReference type="PANTHER" id="PTHR34408:SF1">
    <property type="entry name" value="GLYCOSYL HYDROLASE FAMILY 19 DOMAIN-CONTAINING PROTEIN HI_1415"/>
    <property type="match status" value="1"/>
</dbReference>
<dbReference type="RefSeq" id="WP_131596901.1">
    <property type="nucleotide sequence ID" value="NZ_SJSL01000004.1"/>
</dbReference>
<name>A0A4R0NHU3_9SPHI</name>
<dbReference type="Gene3D" id="2.30.30.40">
    <property type="entry name" value="SH3 Domains"/>
    <property type="match status" value="2"/>
</dbReference>
<dbReference type="Gene3D" id="3.40.80.10">
    <property type="entry name" value="Peptidoglycan recognition protein-like"/>
    <property type="match status" value="1"/>
</dbReference>
<comment type="caution">
    <text evidence="3">The sequence shown here is derived from an EMBL/GenBank/DDBJ whole genome shotgun (WGS) entry which is preliminary data.</text>
</comment>
<dbReference type="GO" id="GO:0009253">
    <property type="term" value="P:peptidoglycan catabolic process"/>
    <property type="evidence" value="ECO:0007669"/>
    <property type="project" value="InterPro"/>
</dbReference>
<dbReference type="InterPro" id="IPR003646">
    <property type="entry name" value="SH3-like_bac-type"/>
</dbReference>
<evidence type="ECO:0000259" key="1">
    <source>
        <dbReference type="Pfam" id="PF01510"/>
    </source>
</evidence>